<evidence type="ECO:0000256" key="2">
    <source>
        <dbReference type="ARBA" id="ARBA00023242"/>
    </source>
</evidence>
<dbReference type="CDD" id="cd00067">
    <property type="entry name" value="GAL4"/>
    <property type="match status" value="1"/>
</dbReference>
<reference evidence="5" key="1">
    <citation type="journal article" date="2020" name="Stud. Mycol.">
        <title>101 Dothideomycetes genomes: a test case for predicting lifestyles and emergence of pathogens.</title>
        <authorList>
            <person name="Haridas S."/>
            <person name="Albert R."/>
            <person name="Binder M."/>
            <person name="Bloem J."/>
            <person name="Labutti K."/>
            <person name="Salamov A."/>
            <person name="Andreopoulos B."/>
            <person name="Baker S."/>
            <person name="Barry K."/>
            <person name="Bills G."/>
            <person name="Bluhm B."/>
            <person name="Cannon C."/>
            <person name="Castanera R."/>
            <person name="Culley D."/>
            <person name="Daum C."/>
            <person name="Ezra D."/>
            <person name="Gonzalez J."/>
            <person name="Henrissat B."/>
            <person name="Kuo A."/>
            <person name="Liang C."/>
            <person name="Lipzen A."/>
            <person name="Lutzoni F."/>
            <person name="Magnuson J."/>
            <person name="Mondo S."/>
            <person name="Nolan M."/>
            <person name="Ohm R."/>
            <person name="Pangilinan J."/>
            <person name="Park H.-J."/>
            <person name="Ramirez L."/>
            <person name="Alfaro M."/>
            <person name="Sun H."/>
            <person name="Tritt A."/>
            <person name="Yoshinaga Y."/>
            <person name="Zwiers L.-H."/>
            <person name="Turgeon B."/>
            <person name="Goodwin S."/>
            <person name="Spatafora J."/>
            <person name="Crous P."/>
            <person name="Grigoriev I."/>
        </authorList>
    </citation>
    <scope>NUCLEOTIDE SEQUENCE</scope>
    <source>
        <strain evidence="5">CBS 122681</strain>
    </source>
</reference>
<organism evidence="5 6">
    <name type="scientific">Lophiostoma macrostomum CBS 122681</name>
    <dbReference type="NCBI Taxonomy" id="1314788"/>
    <lineage>
        <taxon>Eukaryota</taxon>
        <taxon>Fungi</taxon>
        <taxon>Dikarya</taxon>
        <taxon>Ascomycota</taxon>
        <taxon>Pezizomycotina</taxon>
        <taxon>Dothideomycetes</taxon>
        <taxon>Pleosporomycetidae</taxon>
        <taxon>Pleosporales</taxon>
        <taxon>Lophiostomataceae</taxon>
        <taxon>Lophiostoma</taxon>
    </lineage>
</organism>
<name>A0A6A6SJG9_9PLEO</name>
<dbReference type="InterPro" id="IPR036864">
    <property type="entry name" value="Zn2-C6_fun-type_DNA-bd_sf"/>
</dbReference>
<dbReference type="EMBL" id="MU004564">
    <property type="protein sequence ID" value="KAF2648015.1"/>
    <property type="molecule type" value="Genomic_DNA"/>
</dbReference>
<feature type="region of interest" description="Disordered" evidence="3">
    <location>
        <begin position="68"/>
        <end position="150"/>
    </location>
</feature>
<dbReference type="Gene3D" id="4.10.240.10">
    <property type="entry name" value="Zn(2)-C6 fungal-type DNA-binding domain"/>
    <property type="match status" value="1"/>
</dbReference>
<feature type="domain" description="Zn(2)-C6 fungal-type" evidence="4">
    <location>
        <begin position="6"/>
        <end position="36"/>
    </location>
</feature>
<dbReference type="GO" id="GO:0000981">
    <property type="term" value="F:DNA-binding transcription factor activity, RNA polymerase II-specific"/>
    <property type="evidence" value="ECO:0007669"/>
    <property type="project" value="InterPro"/>
</dbReference>
<accession>A0A6A6SJG9</accession>
<dbReference type="AlphaFoldDB" id="A0A6A6SJG9"/>
<dbReference type="PANTHER" id="PTHR37534:SF20">
    <property type="entry name" value="PRO1A C6 ZINK-FINGER PROTEIN"/>
    <property type="match status" value="1"/>
</dbReference>
<dbReference type="OrthoDB" id="5213892at2759"/>
<gene>
    <name evidence="5" type="ORF">K491DRAFT_722937</name>
</gene>
<evidence type="ECO:0000256" key="1">
    <source>
        <dbReference type="ARBA" id="ARBA00004123"/>
    </source>
</evidence>
<dbReference type="PROSITE" id="PS50048">
    <property type="entry name" value="ZN2_CY6_FUNGAL_2"/>
    <property type="match status" value="1"/>
</dbReference>
<dbReference type="SMART" id="SM00066">
    <property type="entry name" value="GAL4"/>
    <property type="match status" value="1"/>
</dbReference>
<evidence type="ECO:0000256" key="3">
    <source>
        <dbReference type="SAM" id="MobiDB-lite"/>
    </source>
</evidence>
<evidence type="ECO:0000259" key="4">
    <source>
        <dbReference type="PROSITE" id="PS50048"/>
    </source>
</evidence>
<dbReference type="SUPFAM" id="SSF57701">
    <property type="entry name" value="Zn2/Cys6 DNA-binding domain"/>
    <property type="match status" value="1"/>
</dbReference>
<dbReference type="Proteomes" id="UP000799324">
    <property type="component" value="Unassembled WGS sequence"/>
</dbReference>
<dbReference type="InterPro" id="IPR021858">
    <property type="entry name" value="Fun_TF"/>
</dbReference>
<dbReference type="InterPro" id="IPR001138">
    <property type="entry name" value="Zn2Cys6_DnaBD"/>
</dbReference>
<dbReference type="Pfam" id="PF00172">
    <property type="entry name" value="Zn_clus"/>
    <property type="match status" value="1"/>
</dbReference>
<evidence type="ECO:0000313" key="5">
    <source>
        <dbReference type="EMBL" id="KAF2648015.1"/>
    </source>
</evidence>
<proteinExistence type="predicted"/>
<keyword evidence="2" id="KW-0539">Nucleus</keyword>
<keyword evidence="6" id="KW-1185">Reference proteome</keyword>
<comment type="subcellular location">
    <subcellularLocation>
        <location evidence="1">Nucleus</location>
    </subcellularLocation>
</comment>
<sequence>MKSYDGCWTCRLRKKRCDETRPECRNCSALQIACHFGVEKPTWMDGGLGQRKKAEEVKSEVKRAAVRRRGTLPADLETAAEGSKDAALDTDRHSSPAQFPSFRGGPPPDSHSGRTPTHVAIDTGPAWRNDRGDPWNGSQSFSISGSPGGQPGHAELDRRFIMFYLDHFFPFMYPFYKPPLLEGGRSWIWELVVGNQAMGHTTLCFSTYFVSVALDGAISGYNTCKVLAWDKLMKQTAVTFVMLQRNLQEVTSSNPPDSIVETSRLMGSIVQLQRFEITVGNFENCRKHLGAAVALFRQLFQATEHTDRCELPTFNEILNRLGRPLWTIKSQHNGSWSTDQAAFRFYSSILIVDDIIASTCLEEPPKLLEYHARLLTNNYSSVEKPPLNLEDFVGCQNWVMLQIGEVAALDAWKKSMKKAGQLDMMELVARAAAIKQALLGNLAHLDAAANAPQTNLLSLFTFYNDQLPPIPGGCAVFVTRVWSLAALLYLSVVVSGWQPGSVGVRENVLRTLALLEQMPAPQLLRTMVWPFCVVGCLAGPEEECRLKAMADALVPHRLFGAARQALKIMENVWRSRQKLTIDTDFAACVCSLGYVSLLV</sequence>
<dbReference type="PANTHER" id="PTHR37534">
    <property type="entry name" value="TRANSCRIPTIONAL ACTIVATOR PROTEIN UGA3"/>
    <property type="match status" value="1"/>
</dbReference>
<protein>
    <recommendedName>
        <fullName evidence="4">Zn(2)-C6 fungal-type domain-containing protein</fullName>
    </recommendedName>
</protein>
<dbReference type="Pfam" id="PF11951">
    <property type="entry name" value="Fungal_trans_2"/>
    <property type="match status" value="1"/>
</dbReference>
<dbReference type="GO" id="GO:0005634">
    <property type="term" value="C:nucleus"/>
    <property type="evidence" value="ECO:0007669"/>
    <property type="project" value="UniProtKB-SubCell"/>
</dbReference>
<dbReference type="PROSITE" id="PS00463">
    <property type="entry name" value="ZN2_CY6_FUNGAL_1"/>
    <property type="match status" value="1"/>
</dbReference>
<feature type="compositionally biased region" description="Polar residues" evidence="3">
    <location>
        <begin position="136"/>
        <end position="145"/>
    </location>
</feature>
<feature type="compositionally biased region" description="Basic and acidic residues" evidence="3">
    <location>
        <begin position="82"/>
        <end position="94"/>
    </location>
</feature>
<evidence type="ECO:0000313" key="6">
    <source>
        <dbReference type="Proteomes" id="UP000799324"/>
    </source>
</evidence>
<dbReference type="GO" id="GO:0008270">
    <property type="term" value="F:zinc ion binding"/>
    <property type="evidence" value="ECO:0007669"/>
    <property type="project" value="InterPro"/>
</dbReference>